<dbReference type="RefSeq" id="XP_007311939.1">
    <property type="nucleotide sequence ID" value="XM_007311877.1"/>
</dbReference>
<reference evidence="2" key="1">
    <citation type="journal article" date="2012" name="Science">
        <title>The Paleozoic origin of enzymatic lignin decomposition reconstructed from 31 fungal genomes.</title>
        <authorList>
            <person name="Floudas D."/>
            <person name="Binder M."/>
            <person name="Riley R."/>
            <person name="Barry K."/>
            <person name="Blanchette R.A."/>
            <person name="Henrissat B."/>
            <person name="Martinez A.T."/>
            <person name="Otillar R."/>
            <person name="Spatafora J.W."/>
            <person name="Yadav J.S."/>
            <person name="Aerts A."/>
            <person name="Benoit I."/>
            <person name="Boyd A."/>
            <person name="Carlson A."/>
            <person name="Copeland A."/>
            <person name="Coutinho P.M."/>
            <person name="de Vries R.P."/>
            <person name="Ferreira P."/>
            <person name="Findley K."/>
            <person name="Foster B."/>
            <person name="Gaskell J."/>
            <person name="Glotzer D."/>
            <person name="Gorecki P."/>
            <person name="Heitman J."/>
            <person name="Hesse C."/>
            <person name="Hori C."/>
            <person name="Igarashi K."/>
            <person name="Jurgens J.A."/>
            <person name="Kallen N."/>
            <person name="Kersten P."/>
            <person name="Kohler A."/>
            <person name="Kuees U."/>
            <person name="Kumar T.K.A."/>
            <person name="Kuo A."/>
            <person name="LaButti K."/>
            <person name="Larrondo L.F."/>
            <person name="Lindquist E."/>
            <person name="Ling A."/>
            <person name="Lombard V."/>
            <person name="Lucas S."/>
            <person name="Lundell T."/>
            <person name="Martin R."/>
            <person name="McLaughlin D.J."/>
            <person name="Morgenstern I."/>
            <person name="Morin E."/>
            <person name="Murat C."/>
            <person name="Nagy L.G."/>
            <person name="Nolan M."/>
            <person name="Ohm R.A."/>
            <person name="Patyshakuliyeva A."/>
            <person name="Rokas A."/>
            <person name="Ruiz-Duenas F.J."/>
            <person name="Sabat G."/>
            <person name="Salamov A."/>
            <person name="Samejima M."/>
            <person name="Schmutz J."/>
            <person name="Slot J.C."/>
            <person name="St John F."/>
            <person name="Stenlid J."/>
            <person name="Sun H."/>
            <person name="Sun S."/>
            <person name="Syed K."/>
            <person name="Tsang A."/>
            <person name="Wiebenga A."/>
            <person name="Young D."/>
            <person name="Pisabarro A."/>
            <person name="Eastwood D.C."/>
            <person name="Martin F."/>
            <person name="Cullen D."/>
            <person name="Grigoriev I.V."/>
            <person name="Hibbett D.S."/>
        </authorList>
    </citation>
    <scope>NUCLEOTIDE SEQUENCE [LARGE SCALE GENOMIC DNA]</scope>
    <source>
        <strain evidence="2">FP-91666</strain>
    </source>
</reference>
<gene>
    <name evidence="1" type="ORF">STEHIDRAFT_164156</name>
</gene>
<sequence length="257" mass="29799">MLYFYEAFDWIKNKIGRIFDRQRTPGWVDIIGRDSFAAMSGWMGDEPPTAACVYVTVETFWHNPRYPTLTLRPPTSAALSHVPDDRELSFSKFSDIVLAQHTPSFAYHVLSRARNPDTMLQPAVRREWDCWVVRRSDGDLCVGLANRLYWDFNYTVYSVFQYESPQHRQRVVRTGMLIVPTHNVWIETTDEEEDPVEGFKIHPEFEKYRKAVPLEAHEGVQLTFEYGRVPSNVVAEAVSGSALFDKELKAIRENGRF</sequence>
<accession>R7RW34</accession>
<evidence type="ECO:0000313" key="2">
    <source>
        <dbReference type="Proteomes" id="UP000053927"/>
    </source>
</evidence>
<evidence type="ECO:0000313" key="1">
    <source>
        <dbReference type="EMBL" id="EIM78963.1"/>
    </source>
</evidence>
<proteinExistence type="predicted"/>
<dbReference type="Proteomes" id="UP000053927">
    <property type="component" value="Unassembled WGS sequence"/>
</dbReference>
<keyword evidence="2" id="KW-1185">Reference proteome</keyword>
<organism evidence="1 2">
    <name type="scientific">Stereum hirsutum (strain FP-91666)</name>
    <name type="common">White-rot fungus</name>
    <dbReference type="NCBI Taxonomy" id="721885"/>
    <lineage>
        <taxon>Eukaryota</taxon>
        <taxon>Fungi</taxon>
        <taxon>Dikarya</taxon>
        <taxon>Basidiomycota</taxon>
        <taxon>Agaricomycotina</taxon>
        <taxon>Agaricomycetes</taxon>
        <taxon>Russulales</taxon>
        <taxon>Stereaceae</taxon>
        <taxon>Stereum</taxon>
    </lineage>
</organism>
<dbReference type="EMBL" id="JH687498">
    <property type="protein sequence ID" value="EIM78963.1"/>
    <property type="molecule type" value="Genomic_DNA"/>
</dbReference>
<protein>
    <submittedName>
        <fullName evidence="1">Uncharacterized protein</fullName>
    </submittedName>
</protein>
<name>R7RW34_STEHR</name>
<dbReference type="KEGG" id="shs:STEHIDRAFT_164156"/>
<dbReference type="AlphaFoldDB" id="R7RW34"/>
<dbReference type="GeneID" id="18802559"/>